<organism evidence="2 3">
    <name type="scientific">Anisodus tanguticus</name>
    <dbReference type="NCBI Taxonomy" id="243964"/>
    <lineage>
        <taxon>Eukaryota</taxon>
        <taxon>Viridiplantae</taxon>
        <taxon>Streptophyta</taxon>
        <taxon>Embryophyta</taxon>
        <taxon>Tracheophyta</taxon>
        <taxon>Spermatophyta</taxon>
        <taxon>Magnoliopsida</taxon>
        <taxon>eudicotyledons</taxon>
        <taxon>Gunneridae</taxon>
        <taxon>Pentapetalae</taxon>
        <taxon>asterids</taxon>
        <taxon>lamiids</taxon>
        <taxon>Solanales</taxon>
        <taxon>Solanaceae</taxon>
        <taxon>Solanoideae</taxon>
        <taxon>Hyoscyameae</taxon>
        <taxon>Anisodus</taxon>
    </lineage>
</organism>
<dbReference type="InterPro" id="IPR023213">
    <property type="entry name" value="CAT-like_dom_sf"/>
</dbReference>
<dbReference type="Proteomes" id="UP001291623">
    <property type="component" value="Unassembled WGS sequence"/>
</dbReference>
<dbReference type="EMBL" id="JAVYJV010000006">
    <property type="protein sequence ID" value="KAK4369195.1"/>
    <property type="molecule type" value="Genomic_DNA"/>
</dbReference>
<dbReference type="Pfam" id="PF02458">
    <property type="entry name" value="Transferase"/>
    <property type="match status" value="1"/>
</dbReference>
<dbReference type="Gene3D" id="3.30.559.10">
    <property type="entry name" value="Chloramphenicol acetyltransferase-like domain"/>
    <property type="match status" value="1"/>
</dbReference>
<comment type="caution">
    <text evidence="2">The sequence shown here is derived from an EMBL/GenBank/DDBJ whole genome shotgun (WGS) entry which is preliminary data.</text>
</comment>
<gene>
    <name evidence="2" type="ORF">RND71_012987</name>
</gene>
<dbReference type="PANTHER" id="PTHR31642:SF324">
    <property type="entry name" value="SPERMIDINE HYDROXYCINNAMOYL TRANSFERASE"/>
    <property type="match status" value="1"/>
</dbReference>
<keyword evidence="3" id="KW-1185">Reference proteome</keyword>
<dbReference type="PANTHER" id="PTHR31642">
    <property type="entry name" value="TRICHOTHECENE 3-O-ACETYLTRANSFERASE"/>
    <property type="match status" value="1"/>
</dbReference>
<dbReference type="AlphaFoldDB" id="A0AAE1SFP0"/>
<reference evidence="2" key="1">
    <citation type="submission" date="2023-12" db="EMBL/GenBank/DDBJ databases">
        <title>Genome assembly of Anisodus tanguticus.</title>
        <authorList>
            <person name="Wang Y.-J."/>
        </authorList>
    </citation>
    <scope>NUCLEOTIDE SEQUENCE</scope>
    <source>
        <strain evidence="2">KB-2021</strain>
        <tissue evidence="2">Leaf</tissue>
    </source>
</reference>
<dbReference type="GO" id="GO:0016747">
    <property type="term" value="F:acyltransferase activity, transferring groups other than amino-acyl groups"/>
    <property type="evidence" value="ECO:0007669"/>
    <property type="project" value="TreeGrafter"/>
</dbReference>
<protein>
    <submittedName>
        <fullName evidence="2">Uncharacterized protein</fullName>
    </submittedName>
</protein>
<evidence type="ECO:0000313" key="2">
    <source>
        <dbReference type="EMBL" id="KAK4369195.1"/>
    </source>
</evidence>
<comment type="similarity">
    <text evidence="1">Belongs to the plant acyltransferase family.</text>
</comment>
<proteinExistence type="inferred from homology"/>
<evidence type="ECO:0000256" key="1">
    <source>
        <dbReference type="ARBA" id="ARBA00009861"/>
    </source>
</evidence>
<name>A0AAE1SFP0_9SOLA</name>
<evidence type="ECO:0000313" key="3">
    <source>
        <dbReference type="Proteomes" id="UP001291623"/>
    </source>
</evidence>
<sequence>MKVSLKNHWVVKPSEPTWNGTVSLSETDQTYSVVHVPTTYYYRLICQDNSVTSIIKSSLSKALVHFYPLARRLRWIDGSRLEIDCDASGVVLTEAETDIKLDDLGRFSLSDPDHISLFPQIDYTVPISQLPLLFVQLTKFQCGAIAPSVAMSHAVADGQSALHFYSEWARLARGEPLMFAPFHDRKVLRAGEPAVASPTLSIYCIIHHQF</sequence>
<dbReference type="InterPro" id="IPR050317">
    <property type="entry name" value="Plant_Fungal_Acyltransferase"/>
</dbReference>
<accession>A0AAE1SFP0</accession>